<reference evidence="2 3" key="1">
    <citation type="journal article" date="2020" name="Nat. Commun.">
        <title>Genome of Tripterygium wilfordii and identification of cytochrome P450 involved in triptolide biosynthesis.</title>
        <authorList>
            <person name="Tu L."/>
            <person name="Su P."/>
            <person name="Zhang Z."/>
            <person name="Gao L."/>
            <person name="Wang J."/>
            <person name="Hu T."/>
            <person name="Zhou J."/>
            <person name="Zhang Y."/>
            <person name="Zhao Y."/>
            <person name="Liu Y."/>
            <person name="Song Y."/>
            <person name="Tong Y."/>
            <person name="Lu Y."/>
            <person name="Yang J."/>
            <person name="Xu C."/>
            <person name="Jia M."/>
            <person name="Peters R.J."/>
            <person name="Huang L."/>
            <person name="Gao W."/>
        </authorList>
    </citation>
    <scope>NUCLEOTIDE SEQUENCE [LARGE SCALE GENOMIC DNA]</scope>
    <source>
        <strain evidence="3">cv. XIE 37</strain>
        <tissue evidence="2">Leaf</tissue>
    </source>
</reference>
<organism evidence="2 3">
    <name type="scientific">Tripterygium wilfordii</name>
    <name type="common">Thunder God vine</name>
    <dbReference type="NCBI Taxonomy" id="458696"/>
    <lineage>
        <taxon>Eukaryota</taxon>
        <taxon>Viridiplantae</taxon>
        <taxon>Streptophyta</taxon>
        <taxon>Embryophyta</taxon>
        <taxon>Tracheophyta</taxon>
        <taxon>Spermatophyta</taxon>
        <taxon>Magnoliopsida</taxon>
        <taxon>eudicotyledons</taxon>
        <taxon>Gunneridae</taxon>
        <taxon>Pentapetalae</taxon>
        <taxon>rosids</taxon>
        <taxon>fabids</taxon>
        <taxon>Celastrales</taxon>
        <taxon>Celastraceae</taxon>
        <taxon>Tripterygium</taxon>
    </lineage>
</organism>
<protein>
    <submittedName>
        <fullName evidence="2">Putative Eukaryotic aspartyl protease family protein</fullName>
    </submittedName>
</protein>
<dbReference type="GO" id="GO:0008233">
    <property type="term" value="F:peptidase activity"/>
    <property type="evidence" value="ECO:0007669"/>
    <property type="project" value="UniProtKB-KW"/>
</dbReference>
<accession>A0A7J7BUK0</accession>
<gene>
    <name evidence="2" type="ORF">HS088_TW23G00038</name>
</gene>
<dbReference type="PROSITE" id="PS51257">
    <property type="entry name" value="PROKAR_LIPOPROTEIN"/>
    <property type="match status" value="1"/>
</dbReference>
<sequence>MEARRRSECFPMMVLFFVGLCGTFQGCFVEAENNGKSAPPAAANRFRSSVVFPIEGNVYPIGLDRDYIEDFSQPYTANFGILEGQCAAR</sequence>
<evidence type="ECO:0000313" key="3">
    <source>
        <dbReference type="Proteomes" id="UP000593562"/>
    </source>
</evidence>
<feature type="signal peptide" evidence="1">
    <location>
        <begin position="1"/>
        <end position="23"/>
    </location>
</feature>
<dbReference type="Proteomes" id="UP000593562">
    <property type="component" value="Unassembled WGS sequence"/>
</dbReference>
<dbReference type="AlphaFoldDB" id="A0A7J7BUK0"/>
<name>A0A7J7BUK0_TRIWF</name>
<dbReference type="GO" id="GO:0006508">
    <property type="term" value="P:proteolysis"/>
    <property type="evidence" value="ECO:0007669"/>
    <property type="project" value="UniProtKB-KW"/>
</dbReference>
<evidence type="ECO:0000256" key="1">
    <source>
        <dbReference type="SAM" id="SignalP"/>
    </source>
</evidence>
<feature type="chain" id="PRO_5029481269" evidence="1">
    <location>
        <begin position="24"/>
        <end position="89"/>
    </location>
</feature>
<keyword evidence="2" id="KW-0378">Hydrolase</keyword>
<proteinExistence type="predicted"/>
<keyword evidence="1" id="KW-0732">Signal</keyword>
<comment type="caution">
    <text evidence="2">The sequence shown here is derived from an EMBL/GenBank/DDBJ whole genome shotgun (WGS) entry which is preliminary data.</text>
</comment>
<evidence type="ECO:0000313" key="2">
    <source>
        <dbReference type="EMBL" id="KAF5725317.1"/>
    </source>
</evidence>
<keyword evidence="2" id="KW-0645">Protease</keyword>
<dbReference type="InParanoid" id="A0A7J7BUK0"/>
<keyword evidence="3" id="KW-1185">Reference proteome</keyword>
<dbReference type="EMBL" id="JAAARO010000023">
    <property type="protein sequence ID" value="KAF5725317.1"/>
    <property type="molecule type" value="Genomic_DNA"/>
</dbReference>